<dbReference type="Pfam" id="PF00069">
    <property type="entry name" value="Pkinase"/>
    <property type="match status" value="1"/>
</dbReference>
<gene>
    <name evidence="8" type="ORF">ACHAW5_001119</name>
</gene>
<keyword evidence="3" id="KW-0547">Nucleotide-binding</keyword>
<evidence type="ECO:0000256" key="5">
    <source>
        <dbReference type="ARBA" id="ARBA00022840"/>
    </source>
</evidence>
<name>A0ABD3P3T4_9STRA</name>
<dbReference type="GO" id="GO:0004674">
    <property type="term" value="F:protein serine/threonine kinase activity"/>
    <property type="evidence" value="ECO:0007669"/>
    <property type="project" value="UniProtKB-KW"/>
</dbReference>
<evidence type="ECO:0000256" key="1">
    <source>
        <dbReference type="ARBA" id="ARBA00022527"/>
    </source>
</evidence>
<feature type="region of interest" description="Disordered" evidence="6">
    <location>
        <begin position="125"/>
        <end position="167"/>
    </location>
</feature>
<evidence type="ECO:0000313" key="9">
    <source>
        <dbReference type="Proteomes" id="UP001530315"/>
    </source>
</evidence>
<proteinExistence type="predicted"/>
<protein>
    <recommendedName>
        <fullName evidence="7">Protein kinase domain-containing protein</fullName>
    </recommendedName>
</protein>
<keyword evidence="9" id="KW-1185">Reference proteome</keyword>
<organism evidence="8 9">
    <name type="scientific">Stephanodiscus triporus</name>
    <dbReference type="NCBI Taxonomy" id="2934178"/>
    <lineage>
        <taxon>Eukaryota</taxon>
        <taxon>Sar</taxon>
        <taxon>Stramenopiles</taxon>
        <taxon>Ochrophyta</taxon>
        <taxon>Bacillariophyta</taxon>
        <taxon>Coscinodiscophyceae</taxon>
        <taxon>Thalassiosirophycidae</taxon>
        <taxon>Stephanodiscales</taxon>
        <taxon>Stephanodiscaceae</taxon>
        <taxon>Stephanodiscus</taxon>
    </lineage>
</organism>
<feature type="domain" description="Protein kinase" evidence="7">
    <location>
        <begin position="197"/>
        <end position="503"/>
    </location>
</feature>
<dbReference type="InterPro" id="IPR011009">
    <property type="entry name" value="Kinase-like_dom_sf"/>
</dbReference>
<dbReference type="AlphaFoldDB" id="A0ABD3P3T4"/>
<dbReference type="PANTHER" id="PTHR24345:SF91">
    <property type="entry name" value="SERINE_THREONINE-PROTEIN KINASE PLK4"/>
    <property type="match status" value="1"/>
</dbReference>
<accession>A0ABD3P3T4</accession>
<evidence type="ECO:0000256" key="2">
    <source>
        <dbReference type="ARBA" id="ARBA00022679"/>
    </source>
</evidence>
<keyword evidence="2" id="KW-0808">Transferase</keyword>
<keyword evidence="5" id="KW-0067">ATP-binding</keyword>
<comment type="caution">
    <text evidence="8">The sequence shown here is derived from an EMBL/GenBank/DDBJ whole genome shotgun (WGS) entry which is preliminary data.</text>
</comment>
<evidence type="ECO:0000313" key="8">
    <source>
        <dbReference type="EMBL" id="KAL3782378.1"/>
    </source>
</evidence>
<keyword evidence="1" id="KW-0723">Serine/threonine-protein kinase</keyword>
<evidence type="ECO:0000256" key="4">
    <source>
        <dbReference type="ARBA" id="ARBA00022777"/>
    </source>
</evidence>
<evidence type="ECO:0000259" key="7">
    <source>
        <dbReference type="PROSITE" id="PS50011"/>
    </source>
</evidence>
<dbReference type="SUPFAM" id="SSF56112">
    <property type="entry name" value="Protein kinase-like (PK-like)"/>
    <property type="match status" value="1"/>
</dbReference>
<dbReference type="FunFam" id="1.10.510.10:FF:001786">
    <property type="entry name" value="Ser/thr kinase"/>
    <property type="match status" value="1"/>
</dbReference>
<dbReference type="Proteomes" id="UP001530315">
    <property type="component" value="Unassembled WGS sequence"/>
</dbReference>
<evidence type="ECO:0000256" key="6">
    <source>
        <dbReference type="SAM" id="MobiDB-lite"/>
    </source>
</evidence>
<dbReference type="InterPro" id="IPR000719">
    <property type="entry name" value="Prot_kinase_dom"/>
</dbReference>
<dbReference type="GO" id="GO:0005524">
    <property type="term" value="F:ATP binding"/>
    <property type="evidence" value="ECO:0007669"/>
    <property type="project" value="UniProtKB-KW"/>
</dbReference>
<dbReference type="PROSITE" id="PS50011">
    <property type="entry name" value="PROTEIN_KINASE_DOM"/>
    <property type="match status" value="1"/>
</dbReference>
<evidence type="ECO:0000256" key="3">
    <source>
        <dbReference type="ARBA" id="ARBA00022741"/>
    </source>
</evidence>
<dbReference type="InterPro" id="IPR008266">
    <property type="entry name" value="Tyr_kinase_AS"/>
</dbReference>
<dbReference type="PANTHER" id="PTHR24345">
    <property type="entry name" value="SERINE/THREONINE-PROTEIN KINASE PLK"/>
    <property type="match status" value="1"/>
</dbReference>
<dbReference type="EMBL" id="JALLAZ020001020">
    <property type="protein sequence ID" value="KAL3782378.1"/>
    <property type="molecule type" value="Genomic_DNA"/>
</dbReference>
<dbReference type="PROSITE" id="PS00109">
    <property type="entry name" value="PROTEIN_KINASE_TYR"/>
    <property type="match status" value="1"/>
</dbReference>
<sequence>MYLEYLKKDCAEHTPLLPYPLPTPSPNTATLEAPSGRGILPKNMDNIGADGTCVQYHPQPATHAHTTFHELVDRSQSYGHSPTRPLDFPSPRVKRGVRVKVLAFHPATGERKLIGVIHRAEFLPGAVPPPTSTPRLGLTSPGINSPGAPISPRSPPPPPQGQSPRVGRYDLDPSSYVAYWPQRRLQDAIYGCVIACSVLIRHVGEAADAAARAAGYVPGHPLAPIVWEITNELVAIKQVEWKKVHAMRGRLLEDPIKEIAAMQLIGNNHPNVLGSMEVLQDNDHLYSVMPFCRGGDLFGVVLEVSERRQANEAIEGAGGMSEPVARYWFRQILLGLHYLQSKGVCHRDLSLENILVDVNNCLVIDMGMCLRVPYHCPSDPNGKAADVEHGTDRRLIVPMGTCGKKNYMSPEIYENRDNFDGFAVDLWSAGVILYIMVTGFPPYDMPSREDERFEIICQGGLMKQLQAWEIRLSEEVGDLLQWMLSPNPRDRPTLAQVMLHEWVVRGKVQAPS</sequence>
<keyword evidence="4" id="KW-0418">Kinase</keyword>
<dbReference type="Gene3D" id="1.10.510.10">
    <property type="entry name" value="Transferase(Phosphotransferase) domain 1"/>
    <property type="match status" value="1"/>
</dbReference>
<feature type="compositionally biased region" description="Pro residues" evidence="6">
    <location>
        <begin position="152"/>
        <end position="161"/>
    </location>
</feature>
<reference evidence="8 9" key="1">
    <citation type="submission" date="2024-10" db="EMBL/GenBank/DDBJ databases">
        <title>Updated reference genomes for cyclostephanoid diatoms.</title>
        <authorList>
            <person name="Roberts W.R."/>
            <person name="Alverson A.J."/>
        </authorList>
    </citation>
    <scope>NUCLEOTIDE SEQUENCE [LARGE SCALE GENOMIC DNA]</scope>
    <source>
        <strain evidence="8 9">AJA276-08</strain>
    </source>
</reference>